<evidence type="ECO:0000313" key="3">
    <source>
        <dbReference type="Proteomes" id="UP000314251"/>
    </source>
</evidence>
<protein>
    <submittedName>
        <fullName evidence="2">Cation transport regulator ChaB</fullName>
    </submittedName>
</protein>
<dbReference type="Proteomes" id="UP000314251">
    <property type="component" value="Unassembled WGS sequence"/>
</dbReference>
<name>A0A5N6ATG0_9ACTN</name>
<dbReference type="InterPro" id="IPR037205">
    <property type="entry name" value="ChaB_sf"/>
</dbReference>
<proteinExistence type="predicted"/>
<dbReference type="Gene3D" id="1.10.1740.70">
    <property type="entry name" value="ChaB"/>
    <property type="match status" value="1"/>
</dbReference>
<comment type="caution">
    <text evidence="2">The sequence shown here is derived from an EMBL/GenBank/DDBJ whole genome shotgun (WGS) entry which is preliminary data.</text>
</comment>
<keyword evidence="3" id="KW-1185">Reference proteome</keyword>
<reference evidence="2" key="1">
    <citation type="submission" date="2019-10" db="EMBL/GenBank/DDBJ databases">
        <title>Nonomuraea sp. nov., isolated from Phyllanthus amarus.</title>
        <authorList>
            <person name="Klykleung N."/>
            <person name="Tanasupawat S."/>
        </authorList>
    </citation>
    <scope>NUCLEOTIDE SEQUENCE [LARGE SCALE GENOMIC DNA]</scope>
    <source>
        <strain evidence="2">3MP-10</strain>
    </source>
</reference>
<organism evidence="2 3">
    <name type="scientific">Streptomyces mimosae</name>
    <dbReference type="NCBI Taxonomy" id="2586635"/>
    <lineage>
        <taxon>Bacteria</taxon>
        <taxon>Bacillati</taxon>
        <taxon>Actinomycetota</taxon>
        <taxon>Actinomycetes</taxon>
        <taxon>Kitasatosporales</taxon>
        <taxon>Streptomycetaceae</taxon>
        <taxon>Streptomyces</taxon>
    </lineage>
</organism>
<dbReference type="EMBL" id="VDLY02000001">
    <property type="protein sequence ID" value="KAB8171019.1"/>
    <property type="molecule type" value="Genomic_DNA"/>
</dbReference>
<feature type="compositionally biased region" description="Basic residues" evidence="1">
    <location>
        <begin position="123"/>
        <end position="134"/>
    </location>
</feature>
<sequence>MPGRKELPATLERSPAGAQRTWIAAHDNAVTEYGEGQRAHRVAYAALKHTHEKVGDHWERKERGRKAPSDPRSARPRQFGGRSAQGVDERDTKAHLYEMAKRLDVPGRSGMNRGELLDAVKAANRRATRRARSR</sequence>
<feature type="region of interest" description="Disordered" evidence="1">
    <location>
        <begin position="105"/>
        <end position="134"/>
    </location>
</feature>
<feature type="region of interest" description="Disordered" evidence="1">
    <location>
        <begin position="52"/>
        <end position="92"/>
    </location>
</feature>
<dbReference type="OrthoDB" id="3731224at2"/>
<dbReference type="AlphaFoldDB" id="A0A5N6ATG0"/>
<dbReference type="Pfam" id="PF06150">
    <property type="entry name" value="ChaB"/>
    <property type="match status" value="1"/>
</dbReference>
<evidence type="ECO:0000313" key="2">
    <source>
        <dbReference type="EMBL" id="KAB8171019.1"/>
    </source>
</evidence>
<evidence type="ECO:0000256" key="1">
    <source>
        <dbReference type="SAM" id="MobiDB-lite"/>
    </source>
</evidence>
<dbReference type="RefSeq" id="WP_139665705.1">
    <property type="nucleotide sequence ID" value="NZ_VDLY02000001.1"/>
</dbReference>
<dbReference type="SUPFAM" id="SSF140376">
    <property type="entry name" value="ChaB-like"/>
    <property type="match status" value="1"/>
</dbReference>
<dbReference type="InterPro" id="IPR009317">
    <property type="entry name" value="ChaB"/>
</dbReference>
<feature type="compositionally biased region" description="Basic and acidic residues" evidence="1">
    <location>
        <begin position="52"/>
        <end position="73"/>
    </location>
</feature>
<gene>
    <name evidence="2" type="ORF">FH607_001435</name>
</gene>
<accession>A0A5N6ATG0</accession>